<evidence type="ECO:0000256" key="7">
    <source>
        <dbReference type="ARBA" id="ARBA00023284"/>
    </source>
</evidence>
<keyword evidence="14" id="KW-1185">Reference proteome</keyword>
<comment type="similarity">
    <text evidence="9">Belongs to the peroxiredoxin family. BCP/PrxQ subfamily.</text>
</comment>
<evidence type="ECO:0000259" key="12">
    <source>
        <dbReference type="PROSITE" id="PS51352"/>
    </source>
</evidence>
<evidence type="ECO:0000256" key="9">
    <source>
        <dbReference type="ARBA" id="ARBA00038489"/>
    </source>
</evidence>
<comment type="catalytic activity">
    <reaction evidence="11">
        <text>a hydroperoxide + [thioredoxin]-dithiol = an alcohol + [thioredoxin]-disulfide + H2O</text>
        <dbReference type="Rhea" id="RHEA:62620"/>
        <dbReference type="Rhea" id="RHEA-COMP:10698"/>
        <dbReference type="Rhea" id="RHEA-COMP:10700"/>
        <dbReference type="ChEBI" id="CHEBI:15377"/>
        <dbReference type="ChEBI" id="CHEBI:29950"/>
        <dbReference type="ChEBI" id="CHEBI:30879"/>
        <dbReference type="ChEBI" id="CHEBI:35924"/>
        <dbReference type="ChEBI" id="CHEBI:50058"/>
        <dbReference type="EC" id="1.11.1.24"/>
    </reaction>
</comment>
<dbReference type="Proteomes" id="UP001595812">
    <property type="component" value="Unassembled WGS sequence"/>
</dbReference>
<dbReference type="PROSITE" id="PS51352">
    <property type="entry name" value="THIOREDOXIN_2"/>
    <property type="match status" value="1"/>
</dbReference>
<dbReference type="PANTHER" id="PTHR42801:SF7">
    <property type="entry name" value="SLL1159 PROTEIN"/>
    <property type="match status" value="1"/>
</dbReference>
<protein>
    <recommendedName>
        <fullName evidence="2">thioredoxin-dependent peroxiredoxin</fullName>
        <ecNumber evidence="2">1.11.1.24</ecNumber>
    </recommendedName>
    <alternativeName>
        <fullName evidence="8">Thioredoxin peroxidase</fullName>
    </alternativeName>
    <alternativeName>
        <fullName evidence="10">Thioredoxin-dependent peroxiredoxin Bcp</fullName>
    </alternativeName>
</protein>
<evidence type="ECO:0000313" key="13">
    <source>
        <dbReference type="EMBL" id="MFC3876750.1"/>
    </source>
</evidence>
<keyword evidence="3" id="KW-0575">Peroxidase</keyword>
<dbReference type="CDD" id="cd02970">
    <property type="entry name" value="PRX_like2"/>
    <property type="match status" value="1"/>
</dbReference>
<keyword evidence="4" id="KW-0049">Antioxidant</keyword>
<feature type="domain" description="Thioredoxin" evidence="12">
    <location>
        <begin position="43"/>
        <end position="211"/>
    </location>
</feature>
<evidence type="ECO:0000313" key="14">
    <source>
        <dbReference type="Proteomes" id="UP001595812"/>
    </source>
</evidence>
<evidence type="ECO:0000256" key="8">
    <source>
        <dbReference type="ARBA" id="ARBA00032824"/>
    </source>
</evidence>
<accession>A0ABV8AID3</accession>
<evidence type="ECO:0000256" key="5">
    <source>
        <dbReference type="ARBA" id="ARBA00023002"/>
    </source>
</evidence>
<name>A0ABV8AID3_9FLAO</name>
<dbReference type="InterPro" id="IPR000866">
    <property type="entry name" value="AhpC/TSA"/>
</dbReference>
<organism evidence="13 14">
    <name type="scientific">Winogradskyella maritima</name>
    <dbReference type="NCBI Taxonomy" id="1517766"/>
    <lineage>
        <taxon>Bacteria</taxon>
        <taxon>Pseudomonadati</taxon>
        <taxon>Bacteroidota</taxon>
        <taxon>Flavobacteriia</taxon>
        <taxon>Flavobacteriales</taxon>
        <taxon>Flavobacteriaceae</taxon>
        <taxon>Winogradskyella</taxon>
    </lineage>
</organism>
<dbReference type="Pfam" id="PF00578">
    <property type="entry name" value="AhpC-TSA"/>
    <property type="match status" value="1"/>
</dbReference>
<dbReference type="EC" id="1.11.1.24" evidence="2"/>
<sequence length="211" mass="23384">MSLAETLLKANTLSRSKIPTETLAVMDKATNILVEEGISKQAIQIGEKFPKFVLKNAKSETISSSHLLKNGPLVISFYRGGWCPYCNIELKALQAALPEFKSKGANLVAISPETPDNSLSTAEKNELSFEVLTDEDNLLAKQIGLVFQLPKEIQSIYDNFGIDVAKHNENDKFELPVAATFVVNKDGIVTYRYVNEDYTKRAEISEIIEAL</sequence>
<dbReference type="EMBL" id="JBHSAT010000004">
    <property type="protein sequence ID" value="MFC3876750.1"/>
    <property type="molecule type" value="Genomic_DNA"/>
</dbReference>
<dbReference type="InterPro" id="IPR013766">
    <property type="entry name" value="Thioredoxin_domain"/>
</dbReference>
<evidence type="ECO:0000256" key="4">
    <source>
        <dbReference type="ARBA" id="ARBA00022862"/>
    </source>
</evidence>
<dbReference type="InterPro" id="IPR050924">
    <property type="entry name" value="Peroxiredoxin_BCP/PrxQ"/>
</dbReference>
<comment type="caution">
    <text evidence="13">The sequence shown here is derived from an EMBL/GenBank/DDBJ whole genome shotgun (WGS) entry which is preliminary data.</text>
</comment>
<comment type="function">
    <text evidence="1">Thiol-specific peroxidase that catalyzes the reduction of hydrogen peroxide and organic hydroperoxides to water and alcohols, respectively. Plays a role in cell protection against oxidative stress by detoxifying peroxides and as sensor of hydrogen peroxide-mediated signaling events.</text>
</comment>
<keyword evidence="7" id="KW-0676">Redox-active center</keyword>
<proteinExistence type="inferred from homology"/>
<dbReference type="RefSeq" id="WP_386097949.1">
    <property type="nucleotide sequence ID" value="NZ_JBHSAT010000004.1"/>
</dbReference>
<dbReference type="PANTHER" id="PTHR42801">
    <property type="entry name" value="THIOREDOXIN-DEPENDENT PEROXIDE REDUCTASE"/>
    <property type="match status" value="1"/>
</dbReference>
<dbReference type="SUPFAM" id="SSF52833">
    <property type="entry name" value="Thioredoxin-like"/>
    <property type="match status" value="1"/>
</dbReference>
<dbReference type="InterPro" id="IPR036249">
    <property type="entry name" value="Thioredoxin-like_sf"/>
</dbReference>
<evidence type="ECO:0000256" key="1">
    <source>
        <dbReference type="ARBA" id="ARBA00003330"/>
    </source>
</evidence>
<reference evidence="14" key="1">
    <citation type="journal article" date="2019" name="Int. J. Syst. Evol. Microbiol.">
        <title>The Global Catalogue of Microorganisms (GCM) 10K type strain sequencing project: providing services to taxonomists for standard genome sequencing and annotation.</title>
        <authorList>
            <consortium name="The Broad Institute Genomics Platform"/>
            <consortium name="The Broad Institute Genome Sequencing Center for Infectious Disease"/>
            <person name="Wu L."/>
            <person name="Ma J."/>
        </authorList>
    </citation>
    <scope>NUCLEOTIDE SEQUENCE [LARGE SCALE GENOMIC DNA]</scope>
    <source>
        <strain evidence="14">CECT 8979</strain>
    </source>
</reference>
<evidence type="ECO:0000256" key="6">
    <source>
        <dbReference type="ARBA" id="ARBA00023157"/>
    </source>
</evidence>
<evidence type="ECO:0000256" key="10">
    <source>
        <dbReference type="ARBA" id="ARBA00042639"/>
    </source>
</evidence>
<keyword evidence="5" id="KW-0560">Oxidoreductase</keyword>
<gene>
    <name evidence="13" type="ORF">ACFOSX_05845</name>
</gene>
<keyword evidence="6" id="KW-1015">Disulfide bond</keyword>
<evidence type="ECO:0000256" key="2">
    <source>
        <dbReference type="ARBA" id="ARBA00013017"/>
    </source>
</evidence>
<evidence type="ECO:0000256" key="11">
    <source>
        <dbReference type="ARBA" id="ARBA00049091"/>
    </source>
</evidence>
<evidence type="ECO:0000256" key="3">
    <source>
        <dbReference type="ARBA" id="ARBA00022559"/>
    </source>
</evidence>
<dbReference type="Gene3D" id="3.40.30.10">
    <property type="entry name" value="Glutaredoxin"/>
    <property type="match status" value="1"/>
</dbReference>